<dbReference type="EMBL" id="AP028923">
    <property type="protein sequence ID" value="BET03225.1"/>
    <property type="molecule type" value="Genomic_DNA"/>
</dbReference>
<feature type="domain" description="C2H2-type" evidence="2">
    <location>
        <begin position="94"/>
        <end position="115"/>
    </location>
</feature>
<evidence type="ECO:0000259" key="2">
    <source>
        <dbReference type="PROSITE" id="PS00028"/>
    </source>
</evidence>
<feature type="region of interest" description="Disordered" evidence="1">
    <location>
        <begin position="111"/>
        <end position="136"/>
    </location>
</feature>
<evidence type="ECO:0000313" key="4">
    <source>
        <dbReference type="Proteomes" id="UP001307889"/>
    </source>
</evidence>
<evidence type="ECO:0000313" key="3">
    <source>
        <dbReference type="EMBL" id="BET03225.1"/>
    </source>
</evidence>
<dbReference type="Proteomes" id="UP001307889">
    <property type="component" value="Chromosome 15"/>
</dbReference>
<gene>
    <name evidence="3" type="ORF">NTJ_16041</name>
</gene>
<dbReference type="InterPro" id="IPR013087">
    <property type="entry name" value="Znf_C2H2_type"/>
</dbReference>
<accession>A0ABN7BFS7</accession>
<organism evidence="3 4">
    <name type="scientific">Nesidiocoris tenuis</name>
    <dbReference type="NCBI Taxonomy" id="355587"/>
    <lineage>
        <taxon>Eukaryota</taxon>
        <taxon>Metazoa</taxon>
        <taxon>Ecdysozoa</taxon>
        <taxon>Arthropoda</taxon>
        <taxon>Hexapoda</taxon>
        <taxon>Insecta</taxon>
        <taxon>Pterygota</taxon>
        <taxon>Neoptera</taxon>
        <taxon>Paraneoptera</taxon>
        <taxon>Hemiptera</taxon>
        <taxon>Heteroptera</taxon>
        <taxon>Panheteroptera</taxon>
        <taxon>Cimicomorpha</taxon>
        <taxon>Miridae</taxon>
        <taxon>Dicyphina</taxon>
        <taxon>Nesidiocoris</taxon>
    </lineage>
</organism>
<evidence type="ECO:0000256" key="1">
    <source>
        <dbReference type="SAM" id="MobiDB-lite"/>
    </source>
</evidence>
<sequence>MEGNELGTPLSRLQLDPGSLAAVLEAAKEKANSGGQSAAVRLNSAPPGALELTSPVGHLCKKCRLTFGRESSLAAHGCGPCPGSVALLRVRAGCRRCEASFDSSAEYKRHVETAHGPPEQGSDPPQPPISPRLSVEMEDVVNQITALAAQTLKPADANANVFDKFPVPSAAGGQ</sequence>
<proteinExistence type="predicted"/>
<dbReference type="PROSITE" id="PS00028">
    <property type="entry name" value="ZINC_FINGER_C2H2_1"/>
    <property type="match status" value="1"/>
</dbReference>
<protein>
    <recommendedName>
        <fullName evidence="2">C2H2-type domain-containing protein</fullName>
    </recommendedName>
</protein>
<keyword evidence="4" id="KW-1185">Reference proteome</keyword>
<name>A0ABN7BFS7_9HEMI</name>
<reference evidence="3 4" key="1">
    <citation type="submission" date="2023-09" db="EMBL/GenBank/DDBJ databases">
        <title>Nesidiocoris tenuis whole genome shotgun sequence.</title>
        <authorList>
            <person name="Shibata T."/>
            <person name="Shimoda M."/>
            <person name="Kobayashi T."/>
            <person name="Uehara T."/>
        </authorList>
    </citation>
    <scope>NUCLEOTIDE SEQUENCE [LARGE SCALE GENOMIC DNA]</scope>
    <source>
        <strain evidence="3 4">Japan</strain>
    </source>
</reference>